<dbReference type="InterPro" id="IPR029058">
    <property type="entry name" value="AB_hydrolase_fold"/>
</dbReference>
<dbReference type="FunFam" id="3.40.50.1820:FF:000089">
    <property type="entry name" value="Alpha/beta hydrolase"/>
    <property type="match status" value="1"/>
</dbReference>
<name>A0A4V1RTY5_9HYPH</name>
<dbReference type="InterPro" id="IPR002168">
    <property type="entry name" value="Lipase_GDXG_HIS_AS"/>
</dbReference>
<dbReference type="PANTHER" id="PTHR48081:SF8">
    <property type="entry name" value="ALPHA_BETA HYDROLASE FOLD-3 DOMAIN-CONTAINING PROTEIN-RELATED"/>
    <property type="match status" value="1"/>
</dbReference>
<dbReference type="Proteomes" id="UP000290759">
    <property type="component" value="Unassembled WGS sequence"/>
</dbReference>
<organism evidence="4 5">
    <name type="scientific">Lichenibacterium minor</name>
    <dbReference type="NCBI Taxonomy" id="2316528"/>
    <lineage>
        <taxon>Bacteria</taxon>
        <taxon>Pseudomonadati</taxon>
        <taxon>Pseudomonadota</taxon>
        <taxon>Alphaproteobacteria</taxon>
        <taxon>Hyphomicrobiales</taxon>
        <taxon>Lichenihabitantaceae</taxon>
        <taxon>Lichenibacterium</taxon>
    </lineage>
</organism>
<feature type="domain" description="Alpha/beta hydrolase fold-3" evidence="3">
    <location>
        <begin position="81"/>
        <end position="289"/>
    </location>
</feature>
<dbReference type="SUPFAM" id="SSF53474">
    <property type="entry name" value="alpha/beta-Hydrolases"/>
    <property type="match status" value="1"/>
</dbReference>
<evidence type="ECO:0000313" key="5">
    <source>
        <dbReference type="Proteomes" id="UP000290759"/>
    </source>
</evidence>
<protein>
    <submittedName>
        <fullName evidence="4">Alpha/beta hydrolase</fullName>
    </submittedName>
</protein>
<dbReference type="AlphaFoldDB" id="A0A4V1RTY5"/>
<comment type="caution">
    <text evidence="4">The sequence shown here is derived from an EMBL/GenBank/DDBJ whole genome shotgun (WGS) entry which is preliminary data.</text>
</comment>
<reference evidence="4 5" key="1">
    <citation type="submission" date="2018-12" db="EMBL/GenBank/DDBJ databases">
        <authorList>
            <person name="Grouzdev D.S."/>
            <person name="Krutkina M.S."/>
        </authorList>
    </citation>
    <scope>NUCLEOTIDE SEQUENCE [LARGE SCALE GENOMIC DNA]</scope>
    <source>
        <strain evidence="4 5">RmlP026</strain>
    </source>
</reference>
<reference evidence="4 5" key="2">
    <citation type="submission" date="2019-02" db="EMBL/GenBank/DDBJ databases">
        <title>'Lichenibacterium ramalinii' gen. nov. sp. nov., 'Lichenibacterium minor' gen. nov. sp. nov.</title>
        <authorList>
            <person name="Pankratov T."/>
        </authorList>
    </citation>
    <scope>NUCLEOTIDE SEQUENCE [LARGE SCALE GENOMIC DNA]</scope>
    <source>
        <strain evidence="4 5">RmlP026</strain>
    </source>
</reference>
<keyword evidence="5" id="KW-1185">Reference proteome</keyword>
<proteinExistence type="inferred from homology"/>
<dbReference type="EMBL" id="QYBB01000059">
    <property type="protein sequence ID" value="RYC29274.1"/>
    <property type="molecule type" value="Genomic_DNA"/>
</dbReference>
<dbReference type="OrthoDB" id="9806180at2"/>
<dbReference type="InterPro" id="IPR013094">
    <property type="entry name" value="AB_hydrolase_3"/>
</dbReference>
<dbReference type="RefSeq" id="WP_129229642.1">
    <property type="nucleotide sequence ID" value="NZ_QYBB01000059.1"/>
</dbReference>
<sequence length="316" mass="33539">MEFDPDVLRYFDAMKALNLPPLSSLSPADARALYREGGRRNGGPRIEMAAVRDLAAPGPGGPIPLRLYRPEGVAERGAPALVFIHGGGWVIGDLDSHDGVCRRIAQDANCLVVAVNYRLAPEHPAPAAAEDVTAALRWIAAHADEIGADPARLAVGGDSAGGNLSAVATVAAREMAVPLRCQILIYPSVDNRAAPPAYPSRDANRDVPPLTPDVLAWFTRQYLPEPRLRDDWRQSPIVVPDKAGLPPALVIVAGRDPLHSEGLAYADALEAAGVPVERLDVPGMIHGFITMGGIMAAADKAFDAIASELRERFAQA</sequence>
<accession>A0A4V1RTY5</accession>
<keyword evidence="2 4" id="KW-0378">Hydrolase</keyword>
<dbReference type="PANTHER" id="PTHR48081">
    <property type="entry name" value="AB HYDROLASE SUPERFAMILY PROTEIN C4A8.06C"/>
    <property type="match status" value="1"/>
</dbReference>
<dbReference type="Pfam" id="PF07859">
    <property type="entry name" value="Abhydrolase_3"/>
    <property type="match status" value="1"/>
</dbReference>
<gene>
    <name evidence="4" type="ORF">D3273_24780</name>
</gene>
<dbReference type="GO" id="GO:0016787">
    <property type="term" value="F:hydrolase activity"/>
    <property type="evidence" value="ECO:0007669"/>
    <property type="project" value="UniProtKB-KW"/>
</dbReference>
<dbReference type="PROSITE" id="PS01173">
    <property type="entry name" value="LIPASE_GDXG_HIS"/>
    <property type="match status" value="1"/>
</dbReference>
<dbReference type="Gene3D" id="3.40.50.1820">
    <property type="entry name" value="alpha/beta hydrolase"/>
    <property type="match status" value="1"/>
</dbReference>
<comment type="similarity">
    <text evidence="1">Belongs to the 'GDXG' lipolytic enzyme family.</text>
</comment>
<evidence type="ECO:0000256" key="2">
    <source>
        <dbReference type="ARBA" id="ARBA00022801"/>
    </source>
</evidence>
<evidence type="ECO:0000313" key="4">
    <source>
        <dbReference type="EMBL" id="RYC29274.1"/>
    </source>
</evidence>
<evidence type="ECO:0000256" key="1">
    <source>
        <dbReference type="ARBA" id="ARBA00010515"/>
    </source>
</evidence>
<evidence type="ECO:0000259" key="3">
    <source>
        <dbReference type="Pfam" id="PF07859"/>
    </source>
</evidence>
<dbReference type="InterPro" id="IPR050300">
    <property type="entry name" value="GDXG_lipolytic_enzyme"/>
</dbReference>